<name>A0A0U3W6H9_9BACI</name>
<dbReference type="Proteomes" id="UP000050331">
    <property type="component" value="Chromosome"/>
</dbReference>
<protein>
    <submittedName>
        <fullName evidence="3">Uncharacterized protein</fullName>
    </submittedName>
</protein>
<dbReference type="AlphaFoldDB" id="A0A0U3W6H9"/>
<dbReference type="OrthoDB" id="2874822at2"/>
<keyword evidence="2" id="KW-0732">Signal</keyword>
<dbReference type="RefSeq" id="WP_068444943.1">
    <property type="nucleotide sequence ID" value="NZ_CP013862.1"/>
</dbReference>
<dbReference type="EMBL" id="CP013862">
    <property type="protein sequence ID" value="ALX48784.1"/>
    <property type="molecule type" value="Genomic_DNA"/>
</dbReference>
<evidence type="ECO:0000313" key="4">
    <source>
        <dbReference type="Proteomes" id="UP000050331"/>
    </source>
</evidence>
<feature type="region of interest" description="Disordered" evidence="1">
    <location>
        <begin position="29"/>
        <end position="67"/>
    </location>
</feature>
<gene>
    <name evidence="3" type="ORF">AOX59_09250</name>
</gene>
<accession>A0A0U3W6H9</accession>
<proteinExistence type="predicted"/>
<organism evidence="3 4">
    <name type="scientific">Lentibacillus amyloliquefaciens</name>
    <dbReference type="NCBI Taxonomy" id="1472767"/>
    <lineage>
        <taxon>Bacteria</taxon>
        <taxon>Bacillati</taxon>
        <taxon>Bacillota</taxon>
        <taxon>Bacilli</taxon>
        <taxon>Bacillales</taxon>
        <taxon>Bacillaceae</taxon>
        <taxon>Lentibacillus</taxon>
    </lineage>
</organism>
<feature type="signal peptide" evidence="2">
    <location>
        <begin position="1"/>
        <end position="26"/>
    </location>
</feature>
<reference evidence="3 4" key="1">
    <citation type="submission" date="2016-01" db="EMBL/GenBank/DDBJ databases">
        <title>Complete genome sequence of strain Lentibacillus amyloliquefaciens LAM0015T isolated from saline sediment.</title>
        <authorList>
            <person name="Wang J.-L."/>
            <person name="He M.-X."/>
        </authorList>
    </citation>
    <scope>NUCLEOTIDE SEQUENCE [LARGE SCALE GENOMIC DNA]</scope>
    <source>
        <strain evidence="3 4">LAM0015</strain>
    </source>
</reference>
<sequence>MKKKFVAGASVVVLAASMFGFAQVFAGGNGQDSGGETQKEMKGAPKVEKVEKETEKKSQKETKKSTKPALLKLVDEVEEEATKKMVYEDGHETEVEVTFNDEGEKIAKVEGMSPVNIDEYKKKYKESIKNVKERLSKFFAEQSESFSKLTDYSRWKQTGYDEGFNYYLKVQEFYESWNDANINITGETESLQNDFRNIGHMKALINHKQFSRTSHLGRQGQAMEDVERSDQWRETPEEMRQAYEYMKQIIHDLDVAFNHDGEGQTYGVTYTLNGDKVSKVESLFNGK</sequence>
<evidence type="ECO:0000313" key="3">
    <source>
        <dbReference type="EMBL" id="ALX48784.1"/>
    </source>
</evidence>
<evidence type="ECO:0000256" key="2">
    <source>
        <dbReference type="SAM" id="SignalP"/>
    </source>
</evidence>
<feature type="compositionally biased region" description="Basic and acidic residues" evidence="1">
    <location>
        <begin position="37"/>
        <end position="64"/>
    </location>
</feature>
<evidence type="ECO:0000256" key="1">
    <source>
        <dbReference type="SAM" id="MobiDB-lite"/>
    </source>
</evidence>
<feature type="chain" id="PRO_5038705785" evidence="2">
    <location>
        <begin position="27"/>
        <end position="287"/>
    </location>
</feature>
<keyword evidence="4" id="KW-1185">Reference proteome</keyword>
<dbReference type="KEGG" id="lao:AOX59_09250"/>